<sequence>MYFPTATAQQLSSIPALPNIPPESEKLICLVPSPRKSLFCTLSRTGVSIWRVRPSAVLAYLSRTPTSILDHGENIAVHWAPDGGRIIIQTSESYLVLITVVYLADTPIYVPPPLPSTSRNYFLPGPGEALPLQCVSLRFEGVIRVEGGLICVSPRKQYILFSTKNPPAVQRIPWPEIEEEHDAVDGEPKTQFGTYETWIFNDHDFDFFVDPDVTATKILYSRTTGVETWITSDGRAYFVGLTETIKSTDSENTEEGGASTPRHHHSLSRDSTSSAKAPKSIWQGTCIHDFETPRWVQKSRRIDTQDVDPDADPEDESHHSQSHSSDGDSITAGKGKGKARAVYNEPRRAVTVAINGKFSLIAVGMANGAVQYTPFPSGLAATPPQSVQIQVPAAYNRSNGPVCTMEWSGDGYVLAVGWRDGWAIFSVGGRCLAKGFGVEDVDTQVDGAKFQDTFMFGLRSLFWAPGNFELVVLAQPSPTKLDGQLFVIPFAKSASTGQLAPDNTRYAFLQMDDRALVYRGADQPDMSVINPESDVWQHIKIPQTYLATNWPIRYSSLSSDGRLIAIAGRRGLIHYSSTSGRWKLFADEIQEQAFVVKGGMVWFHHVLIAAVEVSKSFQIRLYSRDMELSNQNVLHREIISCPVVILSLVDNSLLVYTADNTLYHYLIVPTADTIKLHLCGSITFNGIIAAPSAVRMLSWMIPSAQKQLGDPVDDLAVATVLMVVGGQLILLRPRKSGDQEVKYDMQIFADRIEFCWIHLRGINALENSLWAYDGQGIRVWLNALAIEAPRSDENEPQDTVKESVNIPLDFYPLSVLMDKGIIIGAEHEVATRSNLPFVIFRHATSSHLFLHHILLFHLQARQVNEAVVFASHYQKLVFFAHALEILLHTVVEWDDNDGTTSPGAGDAISSDMVLRTVVEFLDHFDVALDVVVGCARKTEMTRWKRLFSIVGNPKLLFETCLESQQLKTAGSYLLVLHNMEQLDEKHHDVIRLLESAVAAQDWQLCRELLRFLHSVDDTGTAVRDALEQINPHQIHDGNLLPEKSVKINGD</sequence>
<evidence type="ECO:0000313" key="6">
    <source>
        <dbReference type="Proteomes" id="UP001215598"/>
    </source>
</evidence>
<keyword evidence="6" id="KW-1185">Reference proteome</keyword>
<comment type="caution">
    <text evidence="5">The sequence shown here is derived from an EMBL/GenBank/DDBJ whole genome shotgun (WGS) entry which is preliminary data.</text>
</comment>
<accession>A0AAD7KIE2</accession>
<dbReference type="InterPro" id="IPR009771">
    <property type="entry name" value="RIC1_C"/>
</dbReference>
<dbReference type="Pfam" id="PF25440">
    <property type="entry name" value="Beta-prop_RIC1_2nd"/>
    <property type="match status" value="1"/>
</dbReference>
<evidence type="ECO:0000313" key="5">
    <source>
        <dbReference type="EMBL" id="KAJ7785887.1"/>
    </source>
</evidence>
<feature type="compositionally biased region" description="Acidic residues" evidence="3">
    <location>
        <begin position="305"/>
        <end position="315"/>
    </location>
</feature>
<dbReference type="InterPro" id="IPR036322">
    <property type="entry name" value="WD40_repeat_dom_sf"/>
</dbReference>
<dbReference type="GO" id="GO:0034066">
    <property type="term" value="C:Ric1-Rgp1 guanyl-nucleotide exchange factor complex"/>
    <property type="evidence" value="ECO:0007669"/>
    <property type="project" value="InterPro"/>
</dbReference>
<proteinExistence type="predicted"/>
<comment type="subcellular location">
    <subcellularLocation>
        <location evidence="1">Membrane</location>
    </subcellularLocation>
</comment>
<organism evidence="5 6">
    <name type="scientific">Mycena metata</name>
    <dbReference type="NCBI Taxonomy" id="1033252"/>
    <lineage>
        <taxon>Eukaryota</taxon>
        <taxon>Fungi</taxon>
        <taxon>Dikarya</taxon>
        <taxon>Basidiomycota</taxon>
        <taxon>Agaricomycotina</taxon>
        <taxon>Agaricomycetes</taxon>
        <taxon>Agaricomycetidae</taxon>
        <taxon>Agaricales</taxon>
        <taxon>Marasmiineae</taxon>
        <taxon>Mycenaceae</taxon>
        <taxon>Mycena</taxon>
    </lineage>
</organism>
<keyword evidence="2" id="KW-0472">Membrane</keyword>
<evidence type="ECO:0000256" key="2">
    <source>
        <dbReference type="ARBA" id="ARBA00023136"/>
    </source>
</evidence>
<dbReference type="GO" id="GO:0000139">
    <property type="term" value="C:Golgi membrane"/>
    <property type="evidence" value="ECO:0007669"/>
    <property type="project" value="TreeGrafter"/>
</dbReference>
<dbReference type="PANTHER" id="PTHR22746:SF10">
    <property type="entry name" value="GUANINE NUCLEOTIDE EXCHANGE FACTOR SUBUNIT RIC1"/>
    <property type="match status" value="1"/>
</dbReference>
<dbReference type="GO" id="GO:0005829">
    <property type="term" value="C:cytosol"/>
    <property type="evidence" value="ECO:0007669"/>
    <property type="project" value="TreeGrafter"/>
</dbReference>
<dbReference type="Proteomes" id="UP001215598">
    <property type="component" value="Unassembled WGS sequence"/>
</dbReference>
<dbReference type="SUPFAM" id="SSF50978">
    <property type="entry name" value="WD40 repeat-like"/>
    <property type="match status" value="1"/>
</dbReference>
<name>A0AAD7KIE2_9AGAR</name>
<dbReference type="AlphaFoldDB" id="A0AAD7KIE2"/>
<evidence type="ECO:0000256" key="3">
    <source>
        <dbReference type="SAM" id="MobiDB-lite"/>
    </source>
</evidence>
<gene>
    <name evidence="5" type="ORF">B0H16DRAFT_1400666</name>
</gene>
<dbReference type="GO" id="GO:0042147">
    <property type="term" value="P:retrograde transport, endosome to Golgi"/>
    <property type="evidence" value="ECO:0007669"/>
    <property type="project" value="TreeGrafter"/>
</dbReference>
<feature type="domain" description="RIC1 C-terminal alpha solenoid region" evidence="4">
    <location>
        <begin position="851"/>
        <end position="1029"/>
    </location>
</feature>
<dbReference type="EMBL" id="JARKIB010000001">
    <property type="protein sequence ID" value="KAJ7785887.1"/>
    <property type="molecule type" value="Genomic_DNA"/>
</dbReference>
<dbReference type="PANTHER" id="PTHR22746">
    <property type="entry name" value="RAB6A-GEF COMPLEX PARTNER PROTEIN 1"/>
    <property type="match status" value="1"/>
</dbReference>
<evidence type="ECO:0000256" key="1">
    <source>
        <dbReference type="ARBA" id="ARBA00004370"/>
    </source>
</evidence>
<evidence type="ECO:0000259" key="4">
    <source>
        <dbReference type="Pfam" id="PF07064"/>
    </source>
</evidence>
<dbReference type="InterPro" id="IPR040096">
    <property type="entry name" value="Ric1"/>
</dbReference>
<feature type="region of interest" description="Disordered" evidence="3">
    <location>
        <begin position="248"/>
        <end position="278"/>
    </location>
</feature>
<protein>
    <submittedName>
        <fullName evidence="5">RIC1-domain-containing protein</fullName>
    </submittedName>
</protein>
<dbReference type="Pfam" id="PF07064">
    <property type="entry name" value="RIC1"/>
    <property type="match status" value="1"/>
</dbReference>
<dbReference type="GO" id="GO:0006886">
    <property type="term" value="P:intracellular protein transport"/>
    <property type="evidence" value="ECO:0007669"/>
    <property type="project" value="InterPro"/>
</dbReference>
<feature type="region of interest" description="Disordered" evidence="3">
    <location>
        <begin position="297"/>
        <end position="340"/>
    </location>
</feature>
<reference evidence="5" key="1">
    <citation type="submission" date="2023-03" db="EMBL/GenBank/DDBJ databases">
        <title>Massive genome expansion in bonnet fungi (Mycena s.s.) driven by repeated elements and novel gene families across ecological guilds.</title>
        <authorList>
            <consortium name="Lawrence Berkeley National Laboratory"/>
            <person name="Harder C.B."/>
            <person name="Miyauchi S."/>
            <person name="Viragh M."/>
            <person name="Kuo A."/>
            <person name="Thoen E."/>
            <person name="Andreopoulos B."/>
            <person name="Lu D."/>
            <person name="Skrede I."/>
            <person name="Drula E."/>
            <person name="Henrissat B."/>
            <person name="Morin E."/>
            <person name="Kohler A."/>
            <person name="Barry K."/>
            <person name="LaButti K."/>
            <person name="Morin E."/>
            <person name="Salamov A."/>
            <person name="Lipzen A."/>
            <person name="Mereny Z."/>
            <person name="Hegedus B."/>
            <person name="Baldrian P."/>
            <person name="Stursova M."/>
            <person name="Weitz H."/>
            <person name="Taylor A."/>
            <person name="Grigoriev I.V."/>
            <person name="Nagy L.G."/>
            <person name="Martin F."/>
            <person name="Kauserud H."/>
        </authorList>
    </citation>
    <scope>NUCLEOTIDE SEQUENCE</scope>
    <source>
        <strain evidence="5">CBHHK182m</strain>
    </source>
</reference>